<protein>
    <submittedName>
        <fullName evidence="2">Uncharacterized protein</fullName>
    </submittedName>
</protein>
<accession>A0A2P2N698</accession>
<proteinExistence type="predicted"/>
<organism evidence="2">
    <name type="scientific">Rhizophora mucronata</name>
    <name type="common">Asiatic mangrove</name>
    <dbReference type="NCBI Taxonomy" id="61149"/>
    <lineage>
        <taxon>Eukaryota</taxon>
        <taxon>Viridiplantae</taxon>
        <taxon>Streptophyta</taxon>
        <taxon>Embryophyta</taxon>
        <taxon>Tracheophyta</taxon>
        <taxon>Spermatophyta</taxon>
        <taxon>Magnoliopsida</taxon>
        <taxon>eudicotyledons</taxon>
        <taxon>Gunneridae</taxon>
        <taxon>Pentapetalae</taxon>
        <taxon>rosids</taxon>
        <taxon>fabids</taxon>
        <taxon>Malpighiales</taxon>
        <taxon>Rhizophoraceae</taxon>
        <taxon>Rhizophora</taxon>
    </lineage>
</organism>
<dbReference type="AlphaFoldDB" id="A0A2P2N698"/>
<feature type="region of interest" description="Disordered" evidence="1">
    <location>
        <begin position="1"/>
        <end position="56"/>
    </location>
</feature>
<sequence>MNYQIKVIDPDSFFQQEKNEQEPTKREDDRKRPKKVRINENLSKRKKRSLTAVSRI</sequence>
<feature type="compositionally biased region" description="Basic and acidic residues" evidence="1">
    <location>
        <begin position="17"/>
        <end position="31"/>
    </location>
</feature>
<reference evidence="2" key="1">
    <citation type="submission" date="2018-02" db="EMBL/GenBank/DDBJ databases">
        <title>Rhizophora mucronata_Transcriptome.</title>
        <authorList>
            <person name="Meera S.P."/>
            <person name="Sreeshan A."/>
            <person name="Augustine A."/>
        </authorList>
    </citation>
    <scope>NUCLEOTIDE SEQUENCE</scope>
    <source>
        <tissue evidence="2">Leaf</tissue>
    </source>
</reference>
<evidence type="ECO:0000313" key="2">
    <source>
        <dbReference type="EMBL" id="MBX38027.1"/>
    </source>
</evidence>
<name>A0A2P2N698_RHIMU</name>
<evidence type="ECO:0000256" key="1">
    <source>
        <dbReference type="SAM" id="MobiDB-lite"/>
    </source>
</evidence>
<dbReference type="EMBL" id="GGEC01057543">
    <property type="protein sequence ID" value="MBX38027.1"/>
    <property type="molecule type" value="Transcribed_RNA"/>
</dbReference>